<evidence type="ECO:0000256" key="3">
    <source>
        <dbReference type="ARBA" id="ARBA00022989"/>
    </source>
</evidence>
<organism evidence="9 10">
    <name type="scientific">Aphanomyces euteiches</name>
    <dbReference type="NCBI Taxonomy" id="100861"/>
    <lineage>
        <taxon>Eukaryota</taxon>
        <taxon>Sar</taxon>
        <taxon>Stramenopiles</taxon>
        <taxon>Oomycota</taxon>
        <taxon>Saprolegniomycetes</taxon>
        <taxon>Saprolegniales</taxon>
        <taxon>Verrucalvaceae</taxon>
        <taxon>Aphanomyces</taxon>
    </lineage>
</organism>
<feature type="region of interest" description="Disordered" evidence="5">
    <location>
        <begin position="183"/>
        <end position="203"/>
    </location>
</feature>
<feature type="compositionally biased region" description="Basic residues" evidence="5">
    <location>
        <begin position="186"/>
        <end position="196"/>
    </location>
</feature>
<keyword evidence="3 6" id="KW-1133">Transmembrane helix</keyword>
<keyword evidence="2 6" id="KW-0812">Transmembrane</keyword>
<feature type="transmembrane region" description="Helical" evidence="6">
    <location>
        <begin position="123"/>
        <end position="145"/>
    </location>
</feature>
<dbReference type="Proteomes" id="UP000481153">
    <property type="component" value="Unassembled WGS sequence"/>
</dbReference>
<dbReference type="PANTHER" id="PTHR11040">
    <property type="entry name" value="ZINC/IRON TRANSPORTER"/>
    <property type="match status" value="1"/>
</dbReference>
<dbReference type="EMBL" id="VJMJ01000094">
    <property type="protein sequence ID" value="KAF0735673.1"/>
    <property type="molecule type" value="Genomic_DNA"/>
</dbReference>
<gene>
    <name evidence="9" type="ORF">Ae201684_007989</name>
    <name evidence="8" type="ORF">Ae201684_007993</name>
</gene>
<feature type="transmembrane region" description="Helical" evidence="6">
    <location>
        <begin position="211"/>
        <end position="233"/>
    </location>
</feature>
<evidence type="ECO:0000256" key="1">
    <source>
        <dbReference type="ARBA" id="ARBA00004141"/>
    </source>
</evidence>
<evidence type="ECO:0000256" key="6">
    <source>
        <dbReference type="SAM" id="Phobius"/>
    </source>
</evidence>
<feature type="chain" id="PRO_5036174212" description="Zinc/iron permease" evidence="7">
    <location>
        <begin position="26"/>
        <end position="366"/>
    </location>
</feature>
<dbReference type="InterPro" id="IPR003689">
    <property type="entry name" value="ZIP"/>
</dbReference>
<evidence type="ECO:0008006" key="11">
    <source>
        <dbReference type="Google" id="ProtNLM"/>
    </source>
</evidence>
<protein>
    <recommendedName>
        <fullName evidence="11">Zinc/iron permease</fullName>
    </recommendedName>
</protein>
<dbReference type="GO" id="GO:0005886">
    <property type="term" value="C:plasma membrane"/>
    <property type="evidence" value="ECO:0007669"/>
    <property type="project" value="TreeGrafter"/>
</dbReference>
<feature type="signal peptide" evidence="7">
    <location>
        <begin position="1"/>
        <end position="25"/>
    </location>
</feature>
<feature type="transmembrane region" description="Helical" evidence="6">
    <location>
        <begin position="312"/>
        <end position="334"/>
    </location>
</feature>
<comment type="subcellular location">
    <subcellularLocation>
        <location evidence="1">Membrane</location>
        <topology evidence="1">Multi-pass membrane protein</topology>
    </subcellularLocation>
</comment>
<dbReference type="Pfam" id="PF02535">
    <property type="entry name" value="Zip"/>
    <property type="match status" value="1"/>
</dbReference>
<evidence type="ECO:0000256" key="2">
    <source>
        <dbReference type="ARBA" id="ARBA00022692"/>
    </source>
</evidence>
<dbReference type="AlphaFoldDB" id="A0A6G0X705"/>
<accession>A0A6G0X705</accession>
<sequence>MAVTCSTALWLMATTMALFSALATAADDDSAVDCGAVAKTEDAYDTSMHIAAVFIIFGVSIAGSMFPVVSAHVACLHKSRSVVALLNAFGFGVVLATACIHMIPPAIETLNNPCLNLSYEGLAMVFVVLTVLLMQVIETELVLLVSKPPAAVALIETDEEDVEHGNRAVAAFTSVSTPTVPVVHGDHHHHHSHHHAPSSDLKDSSDVRKKINVLIFEIGVAIHSVIIGLNLGVVTGNSFTTLLTALCFHQFFEGVAVGSSAVSAFSSVRTAVSTAVAFSLTTPLGIVVGIGINSSYSETSTTSLWVRGTLDAIAGGILIYTGLVELLTYQYTINPEFHTKSTGLRWLNYLFLWLGAGAMAVVGYWA</sequence>
<evidence type="ECO:0000256" key="5">
    <source>
        <dbReference type="SAM" id="MobiDB-lite"/>
    </source>
</evidence>
<feature type="transmembrane region" description="Helical" evidence="6">
    <location>
        <begin position="270"/>
        <end position="292"/>
    </location>
</feature>
<evidence type="ECO:0000256" key="7">
    <source>
        <dbReference type="SAM" id="SignalP"/>
    </source>
</evidence>
<dbReference type="GO" id="GO:0005385">
    <property type="term" value="F:zinc ion transmembrane transporter activity"/>
    <property type="evidence" value="ECO:0007669"/>
    <property type="project" value="TreeGrafter"/>
</dbReference>
<evidence type="ECO:0000313" key="8">
    <source>
        <dbReference type="EMBL" id="KAF0735512.1"/>
    </source>
</evidence>
<feature type="transmembrane region" description="Helical" evidence="6">
    <location>
        <begin position="346"/>
        <end position="365"/>
    </location>
</feature>
<keyword evidence="10" id="KW-1185">Reference proteome</keyword>
<keyword evidence="7" id="KW-0732">Signal</keyword>
<keyword evidence="4 6" id="KW-0472">Membrane</keyword>
<feature type="transmembrane region" description="Helical" evidence="6">
    <location>
        <begin position="82"/>
        <end position="103"/>
    </location>
</feature>
<name>A0A6G0X705_9STRA</name>
<feature type="transmembrane region" description="Helical" evidence="6">
    <location>
        <begin position="49"/>
        <end position="70"/>
    </location>
</feature>
<evidence type="ECO:0000313" key="9">
    <source>
        <dbReference type="EMBL" id="KAF0735673.1"/>
    </source>
</evidence>
<evidence type="ECO:0000256" key="4">
    <source>
        <dbReference type="ARBA" id="ARBA00023136"/>
    </source>
</evidence>
<dbReference type="EMBL" id="VJMJ01000095">
    <property type="protein sequence ID" value="KAF0735512.1"/>
    <property type="molecule type" value="Genomic_DNA"/>
</dbReference>
<reference evidence="9 10" key="1">
    <citation type="submission" date="2019-07" db="EMBL/GenBank/DDBJ databases">
        <title>Genomics analysis of Aphanomyces spp. identifies a new class of oomycete effector associated with host adaptation.</title>
        <authorList>
            <person name="Gaulin E."/>
        </authorList>
    </citation>
    <scope>NUCLEOTIDE SEQUENCE [LARGE SCALE GENOMIC DNA]</scope>
    <source>
        <strain evidence="9 10">ATCC 201684</strain>
    </source>
</reference>
<dbReference type="VEuPathDB" id="FungiDB:AeMF1_006145"/>
<evidence type="ECO:0000313" key="10">
    <source>
        <dbReference type="Proteomes" id="UP000481153"/>
    </source>
</evidence>
<proteinExistence type="predicted"/>
<comment type="caution">
    <text evidence="9">The sequence shown here is derived from an EMBL/GenBank/DDBJ whole genome shotgun (WGS) entry which is preliminary data.</text>
</comment>
<dbReference type="PANTHER" id="PTHR11040:SF44">
    <property type="entry name" value="PROTEIN ZNTC-RELATED"/>
    <property type="match status" value="1"/>
</dbReference>